<sequence>MTALSKYDRLESTGLWRASPEHQKREVVVSFGDATLVLSDQNETALAHWSLPAVSRLNPGKRPAMFSPDPEAIEILELDDETMIQAIEKIRRALSRNTPHPGRLRLIALGVSIATVSALAFLWLPGALVRQAAAVVPDVKRAEIGQRLRTNIRRLTGDTCSSELGDQALNRLRARLLPEGRKLVVVRSGVSVSEHLPGGYILMNRALVEDHEDPEVVAGYILAEALRSQLEDPLERLLKATGPITSFRLLTTGSIPNETLANYAETFLTIPKSKLPDEALLALFEAAELRSSPYAYAVDVSGETTIGLIEADPFRSNTSRPVLSDGDWISLQNICEE</sequence>
<evidence type="ECO:0000256" key="1">
    <source>
        <dbReference type="SAM" id="Phobius"/>
    </source>
</evidence>
<protein>
    <submittedName>
        <fullName evidence="2">Uncharacterized protein</fullName>
    </submittedName>
</protein>
<organism evidence="2 3">
    <name type="scientific">Pseudohalocynthiibacter aestuariivivens</name>
    <dbReference type="NCBI Taxonomy" id="1591409"/>
    <lineage>
        <taxon>Bacteria</taxon>
        <taxon>Pseudomonadati</taxon>
        <taxon>Pseudomonadota</taxon>
        <taxon>Alphaproteobacteria</taxon>
        <taxon>Rhodobacterales</taxon>
        <taxon>Paracoccaceae</taxon>
        <taxon>Pseudohalocynthiibacter</taxon>
    </lineage>
</organism>
<name>A0ABV5JD85_9RHOB</name>
<evidence type="ECO:0000313" key="2">
    <source>
        <dbReference type="EMBL" id="MFB9231405.1"/>
    </source>
</evidence>
<keyword evidence="1" id="KW-0472">Membrane</keyword>
<proteinExistence type="predicted"/>
<dbReference type="EMBL" id="JBHMEA010000016">
    <property type="protein sequence ID" value="MFB9231405.1"/>
    <property type="molecule type" value="Genomic_DNA"/>
</dbReference>
<dbReference type="Proteomes" id="UP001589683">
    <property type="component" value="Unassembled WGS sequence"/>
</dbReference>
<reference evidence="2 3" key="1">
    <citation type="submission" date="2024-09" db="EMBL/GenBank/DDBJ databases">
        <authorList>
            <person name="Sun Q."/>
            <person name="Mori K."/>
        </authorList>
    </citation>
    <scope>NUCLEOTIDE SEQUENCE [LARGE SCALE GENOMIC DNA]</scope>
    <source>
        <strain evidence="2 3">CECT 8726</strain>
    </source>
</reference>
<feature type="transmembrane region" description="Helical" evidence="1">
    <location>
        <begin position="106"/>
        <end position="124"/>
    </location>
</feature>
<keyword evidence="3" id="KW-1185">Reference proteome</keyword>
<accession>A0ABV5JD85</accession>
<keyword evidence="1" id="KW-1133">Transmembrane helix</keyword>
<gene>
    <name evidence="2" type="ORF">ACFFUT_06340</name>
</gene>
<dbReference type="RefSeq" id="WP_213888798.1">
    <property type="nucleotide sequence ID" value="NZ_JAGFNU010000005.1"/>
</dbReference>
<keyword evidence="1" id="KW-0812">Transmembrane</keyword>
<comment type="caution">
    <text evidence="2">The sequence shown here is derived from an EMBL/GenBank/DDBJ whole genome shotgun (WGS) entry which is preliminary data.</text>
</comment>
<evidence type="ECO:0000313" key="3">
    <source>
        <dbReference type="Proteomes" id="UP001589683"/>
    </source>
</evidence>